<gene>
    <name evidence="4" type="ORF">Dfulv_31865</name>
</gene>
<feature type="domain" description="Transcription regulator TrmB C-terminal" evidence="3">
    <location>
        <begin position="141"/>
        <end position="265"/>
    </location>
</feature>
<dbReference type="PANTHER" id="PTHR34293">
    <property type="entry name" value="HTH-TYPE TRANSCRIPTIONAL REGULATOR TRMBL2"/>
    <property type="match status" value="1"/>
</dbReference>
<dbReference type="PANTHER" id="PTHR34293:SF1">
    <property type="entry name" value="HTH-TYPE TRANSCRIPTIONAL REGULATOR TRMBL2"/>
    <property type="match status" value="1"/>
</dbReference>
<feature type="region of interest" description="Disordered" evidence="1">
    <location>
        <begin position="1"/>
        <end position="25"/>
    </location>
</feature>
<evidence type="ECO:0000313" key="4">
    <source>
        <dbReference type="EMBL" id="UWP79742.1"/>
    </source>
</evidence>
<reference evidence="4" key="2">
    <citation type="submission" date="2022-09" db="EMBL/GenBank/DDBJ databases">
        <title>Biosynthetic gene clusters of Dactylosporangioum fulvum.</title>
        <authorList>
            <person name="Caradec T."/>
        </authorList>
    </citation>
    <scope>NUCLEOTIDE SEQUENCE</scope>
    <source>
        <strain evidence="4">NRRL B-16292</strain>
    </source>
</reference>
<reference evidence="4" key="1">
    <citation type="submission" date="2021-04" db="EMBL/GenBank/DDBJ databases">
        <authorList>
            <person name="Hartkoorn R.C."/>
            <person name="Beaudoing E."/>
            <person name="Hot D."/>
        </authorList>
    </citation>
    <scope>NUCLEOTIDE SEQUENCE</scope>
    <source>
        <strain evidence="4">NRRL B-16292</strain>
    </source>
</reference>
<proteinExistence type="predicted"/>
<evidence type="ECO:0000259" key="3">
    <source>
        <dbReference type="Pfam" id="PF11495"/>
    </source>
</evidence>
<accession>A0ABY5VPQ3</accession>
<dbReference type="InterPro" id="IPR051797">
    <property type="entry name" value="TrmB-like"/>
</dbReference>
<dbReference type="Proteomes" id="UP001059617">
    <property type="component" value="Chromosome"/>
</dbReference>
<evidence type="ECO:0000259" key="2">
    <source>
        <dbReference type="Pfam" id="PF01978"/>
    </source>
</evidence>
<evidence type="ECO:0000256" key="1">
    <source>
        <dbReference type="SAM" id="MobiDB-lite"/>
    </source>
</evidence>
<name>A0ABY5VPQ3_9ACTN</name>
<dbReference type="EMBL" id="CP073720">
    <property type="protein sequence ID" value="UWP79742.1"/>
    <property type="molecule type" value="Genomic_DNA"/>
</dbReference>
<protein>
    <recommendedName>
        <fullName evidence="6">Transcriptional regulator</fullName>
    </recommendedName>
</protein>
<feature type="domain" description="Transcription regulator TrmB N-terminal" evidence="2">
    <location>
        <begin position="38"/>
        <end position="102"/>
    </location>
</feature>
<evidence type="ECO:0000313" key="5">
    <source>
        <dbReference type="Proteomes" id="UP001059617"/>
    </source>
</evidence>
<evidence type="ECO:0008006" key="6">
    <source>
        <dbReference type="Google" id="ProtNLM"/>
    </source>
</evidence>
<dbReference type="InterPro" id="IPR021586">
    <property type="entry name" value="Tscrpt_reg_TrmB_C"/>
</dbReference>
<dbReference type="InterPro" id="IPR036388">
    <property type="entry name" value="WH-like_DNA-bd_sf"/>
</dbReference>
<organism evidence="4 5">
    <name type="scientific">Dactylosporangium fulvum</name>
    <dbReference type="NCBI Taxonomy" id="53359"/>
    <lineage>
        <taxon>Bacteria</taxon>
        <taxon>Bacillati</taxon>
        <taxon>Actinomycetota</taxon>
        <taxon>Actinomycetes</taxon>
        <taxon>Micromonosporales</taxon>
        <taxon>Micromonosporaceae</taxon>
        <taxon>Dactylosporangium</taxon>
    </lineage>
</organism>
<dbReference type="RefSeq" id="WP_259857500.1">
    <property type="nucleotide sequence ID" value="NZ_BAAAST010000001.1"/>
</dbReference>
<dbReference type="Pfam" id="PF11495">
    <property type="entry name" value="Regulator_TrmB"/>
    <property type="match status" value="1"/>
</dbReference>
<dbReference type="InterPro" id="IPR002831">
    <property type="entry name" value="Tscrpt_reg_TrmB_N"/>
</dbReference>
<dbReference type="Gene3D" id="1.10.10.10">
    <property type="entry name" value="Winged helix-like DNA-binding domain superfamily/Winged helix DNA-binding domain"/>
    <property type="match status" value="1"/>
</dbReference>
<dbReference type="CDD" id="cd09124">
    <property type="entry name" value="PLDc_like_TrmB_middle"/>
    <property type="match status" value="1"/>
</dbReference>
<dbReference type="Pfam" id="PF01978">
    <property type="entry name" value="TrmB"/>
    <property type="match status" value="1"/>
</dbReference>
<keyword evidence="5" id="KW-1185">Reference proteome</keyword>
<sequence length="314" mass="34924">MPNSFDPSEHGEIGPMAKANSVPDGGKSTAKLVASLVDLGFSQYEGRTYAGLVGQPPQTGYWVSKETQVPQPKVYETLGRLVERGAIVQVDDKPARFVAVPPQRLLAQMRAAFQHRIATAELEVSRLRATSSEARSVRPYWEADSWESIKETAESFIGDARERLHVSGHTEHLAQLKSTVHAADDRGVRIDILCFGEPPFELSNGFVVRHSSTDKIVYPHHQARHLALAADNEHALWALARDGEDWQAIWAENDNLLPALVKGFIRHDMYVQRTFGDFSEELIAMYGPGLEGMVNPHLKPMRAKKESGPNRRTA</sequence>